<gene>
    <name evidence="1" type="ORF">ANCCAN_29610</name>
</gene>
<keyword evidence="2" id="KW-1185">Reference proteome</keyword>
<dbReference type="AlphaFoldDB" id="A0A368F0Y3"/>
<comment type="caution">
    <text evidence="1">The sequence shown here is derived from an EMBL/GenBank/DDBJ whole genome shotgun (WGS) entry which is preliminary data.</text>
</comment>
<dbReference type="Proteomes" id="UP000252519">
    <property type="component" value="Unassembled WGS sequence"/>
</dbReference>
<evidence type="ECO:0000313" key="1">
    <source>
        <dbReference type="EMBL" id="RCN24689.1"/>
    </source>
</evidence>
<name>A0A368F0Y3_ANCCA</name>
<reference evidence="1 2" key="1">
    <citation type="submission" date="2014-10" db="EMBL/GenBank/DDBJ databases">
        <title>Draft genome of the hookworm Ancylostoma caninum.</title>
        <authorList>
            <person name="Mitreva M."/>
        </authorList>
    </citation>
    <scope>NUCLEOTIDE SEQUENCE [LARGE SCALE GENOMIC DNA]</scope>
    <source>
        <strain evidence="1 2">Baltimore</strain>
    </source>
</reference>
<protein>
    <submittedName>
        <fullName evidence="1">Uncharacterized protein</fullName>
    </submittedName>
</protein>
<organism evidence="1 2">
    <name type="scientific">Ancylostoma caninum</name>
    <name type="common">Dog hookworm</name>
    <dbReference type="NCBI Taxonomy" id="29170"/>
    <lineage>
        <taxon>Eukaryota</taxon>
        <taxon>Metazoa</taxon>
        <taxon>Ecdysozoa</taxon>
        <taxon>Nematoda</taxon>
        <taxon>Chromadorea</taxon>
        <taxon>Rhabditida</taxon>
        <taxon>Rhabditina</taxon>
        <taxon>Rhabditomorpha</taxon>
        <taxon>Strongyloidea</taxon>
        <taxon>Ancylostomatidae</taxon>
        <taxon>Ancylostomatinae</taxon>
        <taxon>Ancylostoma</taxon>
    </lineage>
</organism>
<evidence type="ECO:0000313" key="2">
    <source>
        <dbReference type="Proteomes" id="UP000252519"/>
    </source>
</evidence>
<sequence>MLSFRILKSRFLENFASATISTVHVTIAKFVLNMGSAIVGSVFVHQDGLVELANAPSVRTPACPRMVRSVMVRENVSVDVVAASMAQTATDIPAPNARSVR</sequence>
<dbReference type="EMBL" id="JOJR01017560">
    <property type="protein sequence ID" value="RCN24689.1"/>
    <property type="molecule type" value="Genomic_DNA"/>
</dbReference>
<accession>A0A368F0Y3</accession>
<proteinExistence type="predicted"/>
<dbReference type="OrthoDB" id="10488537at2759"/>